<evidence type="ECO:0000313" key="3">
    <source>
        <dbReference type="Proteomes" id="UP001054857"/>
    </source>
</evidence>
<keyword evidence="3" id="KW-1185">Reference proteome</keyword>
<dbReference type="AlphaFoldDB" id="A0AAD3E2D5"/>
<sequence length="372" mass="38673">VVIAQIAAKRRAARVAGTLARSCPGGQWALVTAGFARRVLNDVAAVLRSGEYESPYLEPLPYADPLAALSAMLADVLCWPGLLQLTSPPPHAPLPPRKNPAAAVRHDVNGGGGGGGEAAARAVAGEEEGSGAGYDERRQGEQHGGTREEEEEVEEEACGASPEARERHRAEVLALLQELVTWLDLACSSNCEGRGGAAATAATSAAAAAAGGGGVLPPQDAAVVSLGCFAALVVAEPSAAAALERVTNIRWYLHNLTGTTLPEEEVEGGVGEGPDAEPASSPSPAPKRRAAADSSTAQHTSSSKQRSSPKQQQQQRRRQQGSPQSVMEPQQQQPQPQPQQQEAPQPPQQHSDLLLDLARAVLGAMERRTTAA</sequence>
<name>A0AAD3E2D5_9CHLO</name>
<evidence type="ECO:0000256" key="1">
    <source>
        <dbReference type="SAM" id="MobiDB-lite"/>
    </source>
</evidence>
<dbReference type="EMBL" id="BMAR01000047">
    <property type="protein sequence ID" value="GFR51237.1"/>
    <property type="molecule type" value="Genomic_DNA"/>
</dbReference>
<proteinExistence type="predicted"/>
<dbReference type="Proteomes" id="UP001054857">
    <property type="component" value="Unassembled WGS sequence"/>
</dbReference>
<gene>
    <name evidence="2" type="ORF">Agub_g13612</name>
</gene>
<feature type="compositionally biased region" description="Low complexity" evidence="1">
    <location>
        <begin position="301"/>
        <end position="343"/>
    </location>
</feature>
<accession>A0AAD3E2D5</accession>
<feature type="region of interest" description="Disordered" evidence="1">
    <location>
        <begin position="263"/>
        <end position="354"/>
    </location>
</feature>
<feature type="non-terminal residue" evidence="2">
    <location>
        <position position="372"/>
    </location>
</feature>
<feature type="compositionally biased region" description="Acidic residues" evidence="1">
    <location>
        <begin position="148"/>
        <end position="157"/>
    </location>
</feature>
<protein>
    <submittedName>
        <fullName evidence="2">Uncharacterized protein</fullName>
    </submittedName>
</protein>
<feature type="region of interest" description="Disordered" evidence="1">
    <location>
        <begin position="90"/>
        <end position="165"/>
    </location>
</feature>
<organism evidence="2 3">
    <name type="scientific">Astrephomene gubernaculifera</name>
    <dbReference type="NCBI Taxonomy" id="47775"/>
    <lineage>
        <taxon>Eukaryota</taxon>
        <taxon>Viridiplantae</taxon>
        <taxon>Chlorophyta</taxon>
        <taxon>core chlorophytes</taxon>
        <taxon>Chlorophyceae</taxon>
        <taxon>CS clade</taxon>
        <taxon>Chlamydomonadales</taxon>
        <taxon>Astrephomenaceae</taxon>
        <taxon>Astrephomene</taxon>
    </lineage>
</organism>
<reference evidence="2 3" key="1">
    <citation type="journal article" date="2021" name="Sci. Rep.">
        <title>Genome sequencing of the multicellular alga Astrephomene provides insights into convergent evolution of germ-soma differentiation.</title>
        <authorList>
            <person name="Yamashita S."/>
            <person name="Yamamoto K."/>
            <person name="Matsuzaki R."/>
            <person name="Suzuki S."/>
            <person name="Yamaguchi H."/>
            <person name="Hirooka S."/>
            <person name="Minakuchi Y."/>
            <person name="Miyagishima S."/>
            <person name="Kawachi M."/>
            <person name="Toyoda A."/>
            <person name="Nozaki H."/>
        </authorList>
    </citation>
    <scope>NUCLEOTIDE SEQUENCE [LARGE SCALE GENOMIC DNA]</scope>
    <source>
        <strain evidence="2 3">NIES-4017</strain>
    </source>
</reference>
<feature type="compositionally biased region" description="Basic and acidic residues" evidence="1">
    <location>
        <begin position="134"/>
        <end position="147"/>
    </location>
</feature>
<comment type="caution">
    <text evidence="2">The sequence shown here is derived from an EMBL/GenBank/DDBJ whole genome shotgun (WGS) entry which is preliminary data.</text>
</comment>
<evidence type="ECO:0000313" key="2">
    <source>
        <dbReference type="EMBL" id="GFR51237.1"/>
    </source>
</evidence>